<evidence type="ECO:0000313" key="1">
    <source>
        <dbReference type="EMBL" id="ANS69822.1"/>
    </source>
</evidence>
<dbReference type="PROSITE" id="PS50949">
    <property type="entry name" value="HTH_GNTR"/>
    <property type="match status" value="1"/>
</dbReference>
<dbReference type="SUPFAM" id="SSF46785">
    <property type="entry name" value="Winged helix' DNA-binding domain"/>
    <property type="match status" value="1"/>
</dbReference>
<proteinExistence type="predicted"/>
<dbReference type="KEGG" id="sls:SLINC_7598"/>
<dbReference type="Pfam" id="PF07729">
    <property type="entry name" value="FCD"/>
    <property type="match status" value="1"/>
</dbReference>
<dbReference type="PANTHER" id="PTHR43537">
    <property type="entry name" value="TRANSCRIPTIONAL REGULATOR, GNTR FAMILY"/>
    <property type="match status" value="1"/>
</dbReference>
<dbReference type="Gene3D" id="1.10.10.10">
    <property type="entry name" value="Winged helix-like DNA-binding domain superfamily/Winged helix DNA-binding domain"/>
    <property type="match status" value="1"/>
</dbReference>
<reference evidence="1 2" key="1">
    <citation type="submission" date="2016-07" db="EMBL/GenBank/DDBJ databases">
        <title>Enhancement of antibiotic productionsby engineered nitrateutilization in actinobacteria.</title>
        <authorList>
            <person name="Meng S.C."/>
        </authorList>
    </citation>
    <scope>NUCLEOTIDE SEQUENCE [LARGE SCALE GENOMIC DNA]</scope>
    <source>
        <strain evidence="1 2">NRRL 2936</strain>
    </source>
</reference>
<organism evidence="1 2">
    <name type="scientific">Streptomyces lincolnensis</name>
    <dbReference type="NCBI Taxonomy" id="1915"/>
    <lineage>
        <taxon>Bacteria</taxon>
        <taxon>Bacillati</taxon>
        <taxon>Actinomycetota</taxon>
        <taxon>Actinomycetes</taxon>
        <taxon>Kitasatosporales</taxon>
        <taxon>Streptomycetaceae</taxon>
        <taxon>Streptomyces</taxon>
    </lineage>
</organism>
<dbReference type="Proteomes" id="UP000092598">
    <property type="component" value="Chromosome"/>
</dbReference>
<dbReference type="PRINTS" id="PR00035">
    <property type="entry name" value="HTHGNTR"/>
</dbReference>
<dbReference type="InterPro" id="IPR036388">
    <property type="entry name" value="WH-like_DNA-bd_sf"/>
</dbReference>
<protein>
    <submittedName>
        <fullName evidence="1">Transcriptional regulator, GntR family</fullName>
    </submittedName>
</protein>
<dbReference type="SUPFAM" id="SSF48008">
    <property type="entry name" value="GntR ligand-binding domain-like"/>
    <property type="match status" value="1"/>
</dbReference>
<evidence type="ECO:0000313" key="2">
    <source>
        <dbReference type="Proteomes" id="UP000092598"/>
    </source>
</evidence>
<accession>A0A1B1MN51</accession>
<dbReference type="PANTHER" id="PTHR43537:SF45">
    <property type="entry name" value="GNTR FAMILY REGULATORY PROTEIN"/>
    <property type="match status" value="1"/>
</dbReference>
<dbReference type="Pfam" id="PF00392">
    <property type="entry name" value="GntR"/>
    <property type="match status" value="1"/>
</dbReference>
<gene>
    <name evidence="1" type="ORF">SLINC_7598</name>
</gene>
<dbReference type="SMART" id="SM00895">
    <property type="entry name" value="FCD"/>
    <property type="match status" value="1"/>
</dbReference>
<sequence length="242" mass="26618">MLYPGRATTADAQAVPASPSLRETVYAQLRSAVLDGAFGPRDRLAELRLAARFGVSRTPVREALARLLSDGLIERADGGFFVAVPSLAQLGDFYELRNTLELRGIARAAEDPSLRHDPAIVAAELDRWYALRDQPPEPGPGFLVEDERFHTELSRACGNPALTEALSTAARRVRQVRRHDFLTPDEVETAVSEHIGILELLRDDRPEAAHRALHSHLGASPAEVREHARSSLTRMALNADRP</sequence>
<dbReference type="InterPro" id="IPR008920">
    <property type="entry name" value="TF_FadR/GntR_C"/>
</dbReference>
<dbReference type="PATRIC" id="fig|1915.4.peg.8365"/>
<name>A0A1B1MN51_STRLN</name>
<dbReference type="SMART" id="SM00345">
    <property type="entry name" value="HTH_GNTR"/>
    <property type="match status" value="1"/>
</dbReference>
<dbReference type="GO" id="GO:0003700">
    <property type="term" value="F:DNA-binding transcription factor activity"/>
    <property type="evidence" value="ECO:0007669"/>
    <property type="project" value="InterPro"/>
</dbReference>
<dbReference type="CDD" id="cd07377">
    <property type="entry name" value="WHTH_GntR"/>
    <property type="match status" value="1"/>
</dbReference>
<dbReference type="InterPro" id="IPR011711">
    <property type="entry name" value="GntR_C"/>
</dbReference>
<dbReference type="InterPro" id="IPR000524">
    <property type="entry name" value="Tscrpt_reg_HTH_GntR"/>
</dbReference>
<dbReference type="STRING" id="1915.SLINC_7598"/>
<dbReference type="EMBL" id="CP016438">
    <property type="protein sequence ID" value="ANS69822.1"/>
    <property type="molecule type" value="Genomic_DNA"/>
</dbReference>
<dbReference type="AlphaFoldDB" id="A0A1B1MN51"/>
<keyword evidence="2" id="KW-1185">Reference proteome</keyword>
<dbReference type="InterPro" id="IPR036390">
    <property type="entry name" value="WH_DNA-bd_sf"/>
</dbReference>
<dbReference type="Gene3D" id="1.20.120.530">
    <property type="entry name" value="GntR ligand-binding domain-like"/>
    <property type="match status" value="1"/>
</dbReference>